<reference evidence="2" key="1">
    <citation type="submission" date="2018-04" db="EMBL/GenBank/DDBJ databases">
        <title>WGS assembly of Panicum hallii.</title>
        <authorList>
            <person name="Lovell J."/>
            <person name="Jenkins J."/>
            <person name="Lowry D."/>
            <person name="Mamidi S."/>
            <person name="Sreedasyam A."/>
            <person name="Weng X."/>
            <person name="Barry K."/>
            <person name="Bonette J."/>
            <person name="Campitelli B."/>
            <person name="Daum C."/>
            <person name="Gordon S."/>
            <person name="Gould B."/>
            <person name="Lipzen A."/>
            <person name="Macqueen A."/>
            <person name="Palacio-Mejia J."/>
            <person name="Plott C."/>
            <person name="Shakirov E."/>
            <person name="Shu S."/>
            <person name="Yoshinaga Y."/>
            <person name="Zane M."/>
            <person name="Rokhsar D."/>
            <person name="Grimwood J."/>
            <person name="Schmutz J."/>
            <person name="Juenger T."/>
        </authorList>
    </citation>
    <scope>NUCLEOTIDE SEQUENCE [LARGE SCALE GENOMIC DNA]</scope>
    <source>
        <strain evidence="2">FIL2</strain>
    </source>
</reference>
<gene>
    <name evidence="2" type="ORF">PAHAL_1G116100</name>
</gene>
<proteinExistence type="predicted"/>
<feature type="compositionally biased region" description="Acidic residues" evidence="1">
    <location>
        <begin position="59"/>
        <end position="69"/>
    </location>
</feature>
<feature type="region of interest" description="Disordered" evidence="1">
    <location>
        <begin position="1"/>
        <end position="104"/>
    </location>
</feature>
<evidence type="ECO:0000256" key="1">
    <source>
        <dbReference type="SAM" id="MobiDB-lite"/>
    </source>
</evidence>
<feature type="compositionally biased region" description="Basic and acidic residues" evidence="1">
    <location>
        <begin position="1"/>
        <end position="13"/>
    </location>
</feature>
<name>A0A2S3GN44_9POAL</name>
<dbReference type="AlphaFoldDB" id="A0A2S3GN44"/>
<sequence>MDDKERTPASHESRSRRKVVAKRILLSSSKERGSGHSGQASRDSSPCVASMSVHKELEGVEEEGDELDNSFDHNDDLSVSLPSASEGEDVVEVSSDGVSMPYKEKRGRKRLLKLSLADLQASEPHNARRVPRVAGSSDRSPNGSIFTRFGKTEEHAFVIIGRMNCGRR</sequence>
<organism evidence="2">
    <name type="scientific">Panicum hallii</name>
    <dbReference type="NCBI Taxonomy" id="206008"/>
    <lineage>
        <taxon>Eukaryota</taxon>
        <taxon>Viridiplantae</taxon>
        <taxon>Streptophyta</taxon>
        <taxon>Embryophyta</taxon>
        <taxon>Tracheophyta</taxon>
        <taxon>Spermatophyta</taxon>
        <taxon>Magnoliopsida</taxon>
        <taxon>Liliopsida</taxon>
        <taxon>Poales</taxon>
        <taxon>Poaceae</taxon>
        <taxon>PACMAD clade</taxon>
        <taxon>Panicoideae</taxon>
        <taxon>Panicodae</taxon>
        <taxon>Paniceae</taxon>
        <taxon>Panicinae</taxon>
        <taxon>Panicum</taxon>
        <taxon>Panicum sect. Panicum</taxon>
    </lineage>
</organism>
<evidence type="ECO:0000313" key="2">
    <source>
        <dbReference type="EMBL" id="PAN05115.1"/>
    </source>
</evidence>
<accession>A0A2S3GN44</accession>
<dbReference type="Gramene" id="PAN05115">
    <property type="protein sequence ID" value="PAN05115"/>
    <property type="gene ID" value="PAHAL_1G116100"/>
</dbReference>
<protein>
    <submittedName>
        <fullName evidence="2">Uncharacterized protein</fullName>
    </submittedName>
</protein>
<feature type="region of interest" description="Disordered" evidence="1">
    <location>
        <begin position="122"/>
        <end position="145"/>
    </location>
</feature>
<dbReference type="EMBL" id="CM008046">
    <property type="protein sequence ID" value="PAN05115.1"/>
    <property type="molecule type" value="Genomic_DNA"/>
</dbReference>
<dbReference type="Proteomes" id="UP000243499">
    <property type="component" value="Chromosome 1"/>
</dbReference>